<dbReference type="InterPro" id="IPR041698">
    <property type="entry name" value="Methyltransf_25"/>
</dbReference>
<dbReference type="OrthoDB" id="9777638at2"/>
<keyword evidence="1 4" id="KW-0489">Methyltransferase</keyword>
<organism evidence="4 5">
    <name type="scientific">[Actinomadura] parvosata subsp. kistnae</name>
    <dbReference type="NCBI Taxonomy" id="1909395"/>
    <lineage>
        <taxon>Bacteria</taxon>
        <taxon>Bacillati</taxon>
        <taxon>Actinomycetota</taxon>
        <taxon>Actinomycetes</taxon>
        <taxon>Streptosporangiales</taxon>
        <taxon>Streptosporangiaceae</taxon>
        <taxon>Nonomuraea</taxon>
    </lineage>
</organism>
<keyword evidence="2 4" id="KW-0808">Transferase</keyword>
<proteinExistence type="predicted"/>
<evidence type="ECO:0000256" key="1">
    <source>
        <dbReference type="ARBA" id="ARBA00022603"/>
    </source>
</evidence>
<dbReference type="InterPro" id="IPR029063">
    <property type="entry name" value="SAM-dependent_MTases_sf"/>
</dbReference>
<dbReference type="PANTHER" id="PTHR43861">
    <property type="entry name" value="TRANS-ACONITATE 2-METHYLTRANSFERASE-RELATED"/>
    <property type="match status" value="1"/>
</dbReference>
<name>A0A1V0AFH9_9ACTN</name>
<dbReference type="KEGG" id="noa:BKM31_51795"/>
<dbReference type="GO" id="GO:0032259">
    <property type="term" value="P:methylation"/>
    <property type="evidence" value="ECO:0007669"/>
    <property type="project" value="UniProtKB-KW"/>
</dbReference>
<dbReference type="Pfam" id="PF13649">
    <property type="entry name" value="Methyltransf_25"/>
    <property type="match status" value="1"/>
</dbReference>
<dbReference type="Proteomes" id="UP000190797">
    <property type="component" value="Chromosome"/>
</dbReference>
<dbReference type="STRING" id="1909395.BKM31_51795"/>
<evidence type="ECO:0000259" key="3">
    <source>
        <dbReference type="Pfam" id="PF13649"/>
    </source>
</evidence>
<evidence type="ECO:0000313" key="5">
    <source>
        <dbReference type="Proteomes" id="UP000190797"/>
    </source>
</evidence>
<dbReference type="GO" id="GO:0008168">
    <property type="term" value="F:methyltransferase activity"/>
    <property type="evidence" value="ECO:0007669"/>
    <property type="project" value="UniProtKB-KW"/>
</dbReference>
<feature type="domain" description="Methyltransferase" evidence="3">
    <location>
        <begin position="51"/>
        <end position="146"/>
    </location>
</feature>
<dbReference type="SUPFAM" id="SSF53335">
    <property type="entry name" value="S-adenosyl-L-methionine-dependent methyltransferases"/>
    <property type="match status" value="1"/>
</dbReference>
<dbReference type="AlphaFoldDB" id="A0A1V0AFH9"/>
<dbReference type="RefSeq" id="WP_080045230.1">
    <property type="nucleotide sequence ID" value="NZ_CP017717.1"/>
</dbReference>
<protein>
    <submittedName>
        <fullName evidence="4">Type 11 methyltransferase</fullName>
    </submittedName>
</protein>
<evidence type="ECO:0000313" key="4">
    <source>
        <dbReference type="EMBL" id="AQZ68842.1"/>
    </source>
</evidence>
<keyword evidence="5" id="KW-1185">Reference proteome</keyword>
<evidence type="ECO:0000256" key="2">
    <source>
        <dbReference type="ARBA" id="ARBA00022679"/>
    </source>
</evidence>
<reference evidence="5" key="1">
    <citation type="journal article" date="2017" name="Med. Chem. Commun.">
        <title>Nonomuraea sp. ATCC 55076 harbours the largest actinomycete chromosome to date and the kistamicin biosynthetic gene cluster.</title>
        <authorList>
            <person name="Nazari B."/>
            <person name="Forneris C.C."/>
            <person name="Gibson M.I."/>
            <person name="Moon K."/>
            <person name="Schramma K.R."/>
            <person name="Seyedsayamdost M.R."/>
        </authorList>
    </citation>
    <scope>NUCLEOTIDE SEQUENCE [LARGE SCALE GENOMIC DNA]</scope>
    <source>
        <strain evidence="5">ATCC 55076</strain>
    </source>
</reference>
<dbReference type="EMBL" id="CP017717">
    <property type="protein sequence ID" value="AQZ68842.1"/>
    <property type="molecule type" value="Genomic_DNA"/>
</dbReference>
<gene>
    <name evidence="4" type="ORF">BKM31_51795</name>
</gene>
<sequence>MPTIANTQQAEAWNGWEGQLWADNPDYYNGMLDGFNDALFKAAAIQADDKVLDVGCGTGRTTLLAAGRASRGTALGIDLSAPMLARARADAAAQGVTNAVFEQGDAQVHPFGDGTYDVVISRGGVMFFADLVAGFTNIAHALRPGGRLAIITSVPGSPDGDYARATAALRDHMRRPSPASMGMMSMTDPDRIHQVLTDAGFTGIDMTIVEAMENLGRTAEEAAAHICAMGPVQFNLSTLDEPTIATIRKAVAEGLRPYETPTGVQLRGKVRLTTATRP</sequence>
<dbReference type="Gene3D" id="3.40.50.150">
    <property type="entry name" value="Vaccinia Virus protein VP39"/>
    <property type="match status" value="1"/>
</dbReference>
<accession>A0A1V0AFH9</accession>
<dbReference type="CDD" id="cd02440">
    <property type="entry name" value="AdoMet_MTases"/>
    <property type="match status" value="1"/>
</dbReference>
<dbReference type="PANTHER" id="PTHR43861:SF1">
    <property type="entry name" value="TRANS-ACONITATE 2-METHYLTRANSFERASE"/>
    <property type="match status" value="1"/>
</dbReference>